<dbReference type="EMBL" id="CAJNOO010005994">
    <property type="protein sequence ID" value="CAF1436060.1"/>
    <property type="molecule type" value="Genomic_DNA"/>
</dbReference>
<evidence type="ECO:0000313" key="2">
    <source>
        <dbReference type="Proteomes" id="UP000663882"/>
    </source>
</evidence>
<comment type="caution">
    <text evidence="1">The sequence shown here is derived from an EMBL/GenBank/DDBJ whole genome shotgun (WGS) entry which is preliminary data.</text>
</comment>
<accession>A0A815NX39</accession>
<protein>
    <submittedName>
        <fullName evidence="1">Uncharacterized protein</fullName>
    </submittedName>
</protein>
<organism evidence="1 2">
    <name type="scientific">Rotaria sordida</name>
    <dbReference type="NCBI Taxonomy" id="392033"/>
    <lineage>
        <taxon>Eukaryota</taxon>
        <taxon>Metazoa</taxon>
        <taxon>Spiralia</taxon>
        <taxon>Gnathifera</taxon>
        <taxon>Rotifera</taxon>
        <taxon>Eurotatoria</taxon>
        <taxon>Bdelloidea</taxon>
        <taxon>Philodinida</taxon>
        <taxon>Philodinidae</taxon>
        <taxon>Rotaria</taxon>
    </lineage>
</organism>
<evidence type="ECO:0000313" key="1">
    <source>
        <dbReference type="EMBL" id="CAF1436060.1"/>
    </source>
</evidence>
<name>A0A815NX39_9BILA</name>
<dbReference type="OrthoDB" id="9972551at2759"/>
<dbReference type="Proteomes" id="UP000663882">
    <property type="component" value="Unassembled WGS sequence"/>
</dbReference>
<reference evidence="1" key="1">
    <citation type="submission" date="2021-02" db="EMBL/GenBank/DDBJ databases">
        <authorList>
            <person name="Nowell W R."/>
        </authorList>
    </citation>
    <scope>NUCLEOTIDE SEQUENCE</scope>
</reference>
<proteinExistence type="predicted"/>
<dbReference type="AlphaFoldDB" id="A0A815NX39"/>
<gene>
    <name evidence="1" type="ORF">RFH988_LOCUS36151</name>
</gene>
<sequence>MPSQGTNVVGHWKIVDYPQHPECIGCQFSISHDYEKPNSYRLNVHIVNSLFCPLEYNPTSNEWTLAGGVGTTLMLGPLEEMKKENVISDLISSIQNLEVEGGQHLVIKTNDGEQVRLERSQ</sequence>